<feature type="transmembrane region" description="Helical" evidence="1">
    <location>
        <begin position="719"/>
        <end position="745"/>
    </location>
</feature>
<name>A0A1R2C3D3_9CILI</name>
<feature type="transmembrane region" description="Helical" evidence="1">
    <location>
        <begin position="378"/>
        <end position="404"/>
    </location>
</feature>
<keyword evidence="4" id="KW-1185">Reference proteome</keyword>
<keyword evidence="1" id="KW-1133">Transmembrane helix</keyword>
<evidence type="ECO:0000313" key="4">
    <source>
        <dbReference type="Proteomes" id="UP000187209"/>
    </source>
</evidence>
<comment type="caution">
    <text evidence="3">The sequence shown here is derived from an EMBL/GenBank/DDBJ whole genome shotgun (WGS) entry which is preliminary data.</text>
</comment>
<keyword evidence="1" id="KW-0472">Membrane</keyword>
<dbReference type="EMBL" id="MPUH01000300">
    <property type="protein sequence ID" value="OMJ83538.1"/>
    <property type="molecule type" value="Genomic_DNA"/>
</dbReference>
<feature type="transmembrane region" description="Helical" evidence="1">
    <location>
        <begin position="128"/>
        <end position="149"/>
    </location>
</feature>
<keyword evidence="2" id="KW-0732">Signal</keyword>
<keyword evidence="1" id="KW-0812">Transmembrane</keyword>
<accession>A0A1R2C3D3</accession>
<proteinExistence type="predicted"/>
<gene>
    <name evidence="3" type="ORF">SteCoe_15502</name>
</gene>
<feature type="transmembrane region" description="Helical" evidence="1">
    <location>
        <begin position="79"/>
        <end position="99"/>
    </location>
</feature>
<organism evidence="3 4">
    <name type="scientific">Stentor coeruleus</name>
    <dbReference type="NCBI Taxonomy" id="5963"/>
    <lineage>
        <taxon>Eukaryota</taxon>
        <taxon>Sar</taxon>
        <taxon>Alveolata</taxon>
        <taxon>Ciliophora</taxon>
        <taxon>Postciliodesmatophora</taxon>
        <taxon>Heterotrichea</taxon>
        <taxon>Heterotrichida</taxon>
        <taxon>Stentoridae</taxon>
        <taxon>Stentor</taxon>
    </lineage>
</organism>
<feature type="transmembrane region" description="Helical" evidence="1">
    <location>
        <begin position="345"/>
        <end position="366"/>
    </location>
</feature>
<dbReference type="AlphaFoldDB" id="A0A1R2C3D3"/>
<feature type="signal peptide" evidence="2">
    <location>
        <begin position="1"/>
        <end position="16"/>
    </location>
</feature>
<sequence length="786" mass="90729">MIFILFPISLVGGVYYSESELSLLCTKGKADSNPPTLYPGQSTINKINGLKRKNYLEHYYNQNDHEFTNDEKLEYADDLMPYAFFLFLSLFGIILWFMYSSCIICKCCYCVAGPATEIQSKGRKIIPILLLGIFFVGILTFGPIGIFYVSQLQGTLSYLVCVTARWSGGYFYGYSGWQGIININNSTSSLLDFISNTTDQLDRDLNNFKDGGVKNITEELKEFMNSFIKNWVDHKDKDNNFSSNYSEEIPISYQCQLCKDIANYQENFTSDLDVLIKPISENTTLAIAQIYEDLIDKQKELLYNFTIKYAWTKNFTDLYNNYEIKNLPFFSNLNSMQDSMYSNTLSFLGISILVMLFQAFSVNMVLRHKMNWRKWLHIGWCCHSFLMIFFFLIAGILFIFSIVMTESCEIFVDIRDSHGLQNVFDSDGRSALEYCYYSSDGDLASFLNISSDFEFLSPLISSIQTILDHNYTENYTIPTFENLNFLLKSSDTSVFHSTKNDNIHWQGASEVNFYLFQKDKKISYTQLNYLNNFTILNTDTAQENYCKTTISKDFWSFSKSYCQNGYSFTYTLSPISTPNVSACYVMMQNYSKQEVEKRYVDLKLFENCDPVPLGNGETLNFSLAIMAYWSWANNAFELDDYFNKTLYNLITNFNDNYDKVTEKIVLLSNYTSVLSSTNTYLQDIKDRLDIIYLAMNCTMIYDLTSQLYLGLCGQILENLFFLSIYSGALALCNMLFSLGLVLFIFRFRSDLEIEQEKIMRTIGGNWTLGKTESVSSRVDDTIINKD</sequence>
<feature type="chain" id="PRO_5012096611" evidence="2">
    <location>
        <begin position="17"/>
        <end position="786"/>
    </location>
</feature>
<evidence type="ECO:0000256" key="1">
    <source>
        <dbReference type="SAM" id="Phobius"/>
    </source>
</evidence>
<dbReference type="OrthoDB" id="10598121at2759"/>
<evidence type="ECO:0000313" key="3">
    <source>
        <dbReference type="EMBL" id="OMJ83538.1"/>
    </source>
</evidence>
<dbReference type="Proteomes" id="UP000187209">
    <property type="component" value="Unassembled WGS sequence"/>
</dbReference>
<reference evidence="3 4" key="1">
    <citation type="submission" date="2016-11" db="EMBL/GenBank/DDBJ databases">
        <title>The macronuclear genome of Stentor coeruleus: a giant cell with tiny introns.</title>
        <authorList>
            <person name="Slabodnick M."/>
            <person name="Ruby J.G."/>
            <person name="Reiff S.B."/>
            <person name="Swart E.C."/>
            <person name="Gosai S."/>
            <person name="Prabakaran S."/>
            <person name="Witkowska E."/>
            <person name="Larue G.E."/>
            <person name="Fisher S."/>
            <person name="Freeman R.M."/>
            <person name="Gunawardena J."/>
            <person name="Chu W."/>
            <person name="Stover N.A."/>
            <person name="Gregory B.D."/>
            <person name="Nowacki M."/>
            <person name="Derisi J."/>
            <person name="Roy S.W."/>
            <person name="Marshall W.F."/>
            <person name="Sood P."/>
        </authorList>
    </citation>
    <scope>NUCLEOTIDE SEQUENCE [LARGE SCALE GENOMIC DNA]</scope>
    <source>
        <strain evidence="3">WM001</strain>
    </source>
</reference>
<evidence type="ECO:0000256" key="2">
    <source>
        <dbReference type="SAM" id="SignalP"/>
    </source>
</evidence>
<protein>
    <submittedName>
        <fullName evidence="3">Uncharacterized protein</fullName>
    </submittedName>
</protein>